<accession>A0A8T0QFV2</accession>
<reference evidence="1" key="1">
    <citation type="submission" date="2020-05" db="EMBL/GenBank/DDBJ databases">
        <title>WGS assembly of Panicum virgatum.</title>
        <authorList>
            <person name="Lovell J.T."/>
            <person name="Jenkins J."/>
            <person name="Shu S."/>
            <person name="Juenger T.E."/>
            <person name="Schmutz J."/>
        </authorList>
    </citation>
    <scope>NUCLEOTIDE SEQUENCE</scope>
    <source>
        <strain evidence="1">AP13</strain>
    </source>
</reference>
<dbReference type="InterPro" id="IPR012871">
    <property type="entry name" value="DUF1668_ORYSA"/>
</dbReference>
<comment type="caution">
    <text evidence="1">The sequence shown here is derived from an EMBL/GenBank/DDBJ whole genome shotgun (WGS) entry which is preliminary data.</text>
</comment>
<dbReference type="Proteomes" id="UP000823388">
    <property type="component" value="Chromosome 7K"/>
</dbReference>
<evidence type="ECO:0000313" key="1">
    <source>
        <dbReference type="EMBL" id="KAG2572375.1"/>
    </source>
</evidence>
<organism evidence="1 2">
    <name type="scientific">Panicum virgatum</name>
    <name type="common">Blackwell switchgrass</name>
    <dbReference type="NCBI Taxonomy" id="38727"/>
    <lineage>
        <taxon>Eukaryota</taxon>
        <taxon>Viridiplantae</taxon>
        <taxon>Streptophyta</taxon>
        <taxon>Embryophyta</taxon>
        <taxon>Tracheophyta</taxon>
        <taxon>Spermatophyta</taxon>
        <taxon>Magnoliopsida</taxon>
        <taxon>Liliopsida</taxon>
        <taxon>Poales</taxon>
        <taxon>Poaceae</taxon>
        <taxon>PACMAD clade</taxon>
        <taxon>Panicoideae</taxon>
        <taxon>Panicodae</taxon>
        <taxon>Paniceae</taxon>
        <taxon>Panicinae</taxon>
        <taxon>Panicum</taxon>
        <taxon>Panicum sect. Hiantes</taxon>
    </lineage>
</organism>
<name>A0A8T0QFV2_PANVG</name>
<dbReference type="Pfam" id="PF07893">
    <property type="entry name" value="DUF1668"/>
    <property type="match status" value="1"/>
</dbReference>
<proteinExistence type="predicted"/>
<dbReference type="PANTHER" id="PTHR33085">
    <property type="entry name" value="OS12G0113100 PROTEIN-RELATED"/>
    <property type="match status" value="1"/>
</dbReference>
<dbReference type="AlphaFoldDB" id="A0A8T0QFV2"/>
<sequence length="359" mass="40030">MLKMSCQKLSRQYLHLVMSEGRGLYSLRHLDVSKLFYPSTPEALDAEAQAKTKKKNGINKIGSITGLPRPSMYFQPSQRVESCPLSSIGAIALFGENKNKILLSDNTGHTCIYNTDPQSLIVTPNLKSPKATDCVAVSNLGAATRAMSDDHTNLFLMDMHPGSCCFEVLTYDSTGKLCWGALPPPPFFKDWEYKVPLMPDFTVVDNSRICVSTTTATYSFDTVTHEWNKVGDWVLPFRAEYIPELRLWLGLLPDSGPYDLCTLDNLSTTPGSPPPTMQHIGEEESELPENWSQLVHDLVNLGSGKFCIANNFILNFGEVRRSWIPVTVFTGVEVLPVEGGIRMLKHKSKSFRTEFEVVL</sequence>
<protein>
    <submittedName>
        <fullName evidence="1">Uncharacterized protein</fullName>
    </submittedName>
</protein>
<dbReference type="OrthoDB" id="691647at2759"/>
<dbReference type="EMBL" id="CM029049">
    <property type="protein sequence ID" value="KAG2572375.1"/>
    <property type="molecule type" value="Genomic_DNA"/>
</dbReference>
<gene>
    <name evidence="1" type="ORF">PVAP13_7KG173900</name>
</gene>
<dbReference type="PANTHER" id="PTHR33085:SF49">
    <property type="entry name" value="OS03G0778800 PROTEIN"/>
    <property type="match status" value="1"/>
</dbReference>
<evidence type="ECO:0000313" key="2">
    <source>
        <dbReference type="Proteomes" id="UP000823388"/>
    </source>
</evidence>
<keyword evidence="2" id="KW-1185">Reference proteome</keyword>